<keyword evidence="1" id="KW-1133">Transmembrane helix</keyword>
<comment type="caution">
    <text evidence="2">The sequence shown here is derived from an EMBL/GenBank/DDBJ whole genome shotgun (WGS) entry which is preliminary data.</text>
</comment>
<sequence>MKKRTYEKLILDAVMTVLYIILMFDFGTGALFHEVAGISIGILFALHIALNYQRIKSMLLSALKGKKAGLKQTVLLWSDIILTTGMLTTIFTGILIAKELFLIPGINILIVFTVHKLASYIGLGILTFHLLLHIKYIAAILGAKSMRSDEAKKSLRGAAGSFFKAAAAAVCIYGVVFISVRGKEADVYPVSAVSGETDVNQPDESATGGLQPVITEDNGNITESGSSFVTGASGQNDVPTIEAYLSKLFCTGCSRRCPLTSPRCSTGMQKAEEAKQEYYSLYGGE</sequence>
<keyword evidence="1" id="KW-0812">Transmembrane</keyword>
<keyword evidence="1" id="KW-0472">Membrane</keyword>
<name>A0A645DH49_9ZZZZ</name>
<feature type="transmembrane region" description="Helical" evidence="1">
    <location>
        <begin position="162"/>
        <end position="180"/>
    </location>
</feature>
<dbReference type="EMBL" id="VSSQ01035632">
    <property type="protein sequence ID" value="MPM87912.1"/>
    <property type="molecule type" value="Genomic_DNA"/>
</dbReference>
<feature type="transmembrane region" description="Helical" evidence="1">
    <location>
        <begin position="117"/>
        <end position="141"/>
    </location>
</feature>
<evidence type="ECO:0000256" key="1">
    <source>
        <dbReference type="SAM" id="Phobius"/>
    </source>
</evidence>
<proteinExistence type="predicted"/>
<feature type="transmembrane region" description="Helical" evidence="1">
    <location>
        <begin position="9"/>
        <end position="29"/>
    </location>
</feature>
<organism evidence="2">
    <name type="scientific">bioreactor metagenome</name>
    <dbReference type="NCBI Taxonomy" id="1076179"/>
    <lineage>
        <taxon>unclassified sequences</taxon>
        <taxon>metagenomes</taxon>
        <taxon>ecological metagenomes</taxon>
    </lineage>
</organism>
<feature type="transmembrane region" description="Helical" evidence="1">
    <location>
        <begin position="35"/>
        <end position="53"/>
    </location>
</feature>
<feature type="transmembrane region" description="Helical" evidence="1">
    <location>
        <begin position="74"/>
        <end position="97"/>
    </location>
</feature>
<evidence type="ECO:0008006" key="3">
    <source>
        <dbReference type="Google" id="ProtNLM"/>
    </source>
</evidence>
<evidence type="ECO:0000313" key="2">
    <source>
        <dbReference type="EMBL" id="MPM87912.1"/>
    </source>
</evidence>
<protein>
    <recommendedName>
        <fullName evidence="3">DUF4405 domain-containing protein</fullName>
    </recommendedName>
</protein>
<dbReference type="AlphaFoldDB" id="A0A645DH49"/>
<reference evidence="2" key="1">
    <citation type="submission" date="2019-08" db="EMBL/GenBank/DDBJ databases">
        <authorList>
            <person name="Kucharzyk K."/>
            <person name="Murdoch R.W."/>
            <person name="Higgins S."/>
            <person name="Loffler F."/>
        </authorList>
    </citation>
    <scope>NUCLEOTIDE SEQUENCE</scope>
</reference>
<gene>
    <name evidence="2" type="ORF">SDC9_135013</name>
</gene>
<accession>A0A645DH49</accession>